<feature type="compositionally biased region" description="Basic residues" evidence="1">
    <location>
        <begin position="158"/>
        <end position="167"/>
    </location>
</feature>
<dbReference type="EMBL" id="LXQA010013753">
    <property type="protein sequence ID" value="MCH88227.1"/>
    <property type="molecule type" value="Genomic_DNA"/>
</dbReference>
<accession>A0A392ML59</accession>
<evidence type="ECO:0000313" key="2">
    <source>
        <dbReference type="EMBL" id="MCH88227.1"/>
    </source>
</evidence>
<dbReference type="AlphaFoldDB" id="A0A392ML59"/>
<feature type="non-terminal residue" evidence="2">
    <location>
        <position position="1"/>
    </location>
</feature>
<reference evidence="2 3" key="1">
    <citation type="journal article" date="2018" name="Front. Plant Sci.">
        <title>Red Clover (Trifolium pratense) and Zigzag Clover (T. medium) - A Picture of Genomic Similarities and Differences.</title>
        <authorList>
            <person name="Dluhosova J."/>
            <person name="Istvanek J."/>
            <person name="Nedelnik J."/>
            <person name="Repkova J."/>
        </authorList>
    </citation>
    <scope>NUCLEOTIDE SEQUENCE [LARGE SCALE GENOMIC DNA]</scope>
    <source>
        <strain evidence="3">cv. 10/8</strain>
        <tissue evidence="2">Leaf</tissue>
    </source>
</reference>
<feature type="region of interest" description="Disordered" evidence="1">
    <location>
        <begin position="1"/>
        <end position="26"/>
    </location>
</feature>
<comment type="caution">
    <text evidence="2">The sequence shown here is derived from an EMBL/GenBank/DDBJ whole genome shotgun (WGS) entry which is preliminary data.</text>
</comment>
<evidence type="ECO:0000313" key="3">
    <source>
        <dbReference type="Proteomes" id="UP000265520"/>
    </source>
</evidence>
<keyword evidence="3" id="KW-1185">Reference proteome</keyword>
<proteinExistence type="predicted"/>
<name>A0A392ML59_9FABA</name>
<gene>
    <name evidence="2" type="ORF">A2U01_0009110</name>
</gene>
<protein>
    <submittedName>
        <fullName evidence="2">Envelope-like protein</fullName>
    </submittedName>
</protein>
<feature type="region of interest" description="Disordered" evidence="1">
    <location>
        <begin position="78"/>
        <end position="167"/>
    </location>
</feature>
<feature type="compositionally biased region" description="Basic and acidic residues" evidence="1">
    <location>
        <begin position="1"/>
        <end position="11"/>
    </location>
</feature>
<feature type="compositionally biased region" description="Polar residues" evidence="1">
    <location>
        <begin position="117"/>
        <end position="129"/>
    </location>
</feature>
<organism evidence="2 3">
    <name type="scientific">Trifolium medium</name>
    <dbReference type="NCBI Taxonomy" id="97028"/>
    <lineage>
        <taxon>Eukaryota</taxon>
        <taxon>Viridiplantae</taxon>
        <taxon>Streptophyta</taxon>
        <taxon>Embryophyta</taxon>
        <taxon>Tracheophyta</taxon>
        <taxon>Spermatophyta</taxon>
        <taxon>Magnoliopsida</taxon>
        <taxon>eudicotyledons</taxon>
        <taxon>Gunneridae</taxon>
        <taxon>Pentapetalae</taxon>
        <taxon>rosids</taxon>
        <taxon>fabids</taxon>
        <taxon>Fabales</taxon>
        <taxon>Fabaceae</taxon>
        <taxon>Papilionoideae</taxon>
        <taxon>50 kb inversion clade</taxon>
        <taxon>NPAAA clade</taxon>
        <taxon>Hologalegina</taxon>
        <taxon>IRL clade</taxon>
        <taxon>Trifolieae</taxon>
        <taxon>Trifolium</taxon>
    </lineage>
</organism>
<sequence length="291" mass="32526">GNVESHVDTSVKEVINPNVESSDKVSNKVEKIAAETLIPQNPKPGETLDEFRSNADDTIDVTLQSFVAVKDHVEPFDKATSDPVVESVKEKTTTPDVAQDPKTVQDGIGRRLRSRTTKPATTTNVTSAATKKVKNSSLKPVKYGPSRTWSKGFPPSDKKKKVLKRKSAPSSDYDYDVEKEAPSIKPHAKKVMTAKKSSQEVEEVPCDNVSFHLAAYAQRWNYVCKRRFALERELRKDILECEEIVNLIKEAGLMKTVWGMSECYEKLCVEFSPTIINKALENSDEPQPDIE</sequence>
<dbReference type="Proteomes" id="UP000265520">
    <property type="component" value="Unassembled WGS sequence"/>
</dbReference>
<feature type="non-terminal residue" evidence="2">
    <location>
        <position position="291"/>
    </location>
</feature>
<evidence type="ECO:0000256" key="1">
    <source>
        <dbReference type="SAM" id="MobiDB-lite"/>
    </source>
</evidence>